<dbReference type="Gene3D" id="3.40.250.10">
    <property type="entry name" value="Rhodanese-like domain"/>
    <property type="match status" value="1"/>
</dbReference>
<evidence type="ECO:0000256" key="1">
    <source>
        <dbReference type="ARBA" id="ARBA00004601"/>
    </source>
</evidence>
<dbReference type="VEuPathDB" id="AmoebaDB:EHI7A_023040"/>
<sequence>MDYSQRILSLFQNAIEEKDTAMLQQLCVHFGLVNTMRAEIWKILLDVKPIKLPNRLNLTVVEADVPPLVNKLISVIGQSKRAELIKDSYSIATTLIQPKTSPNFIPTVIVALVFNYLYPKETTEFRLGAVFSFLNMLQPYFTHLYPSIQKGLFCLMHILLQYHDPQLCHCLDSFRVEPVLYTNRFLYNALFSTGETLNDVLLLWDEFILNSNKYLFYYAVVAYLIQIKDDIMKETKKNELITLLKVKRISSEDLRIVICRAASLERRTLTSFKLLLSSCFRNEAMFQRWYSQSLGSTLALPVEPHSLVNDIKDGMEVLFIDCRTQEMYRGGNIGNAVNFDYTKREDEKYVSKFFQSKPLQCLRDPKKFTHVVIYGCGEIGKTLQQSPSLSELTMIMLDFIKRGIKRLSVLLSGYHLYHKLSMNKTPGFEIINHIPSVCPLCTPPELAKLTMKITEGTKKFTEKATSFFSNFSHQSQQSNNSHTQPSPQKDSQPIVHKPYTPIQQNQTITPIKSNTEIKERQQMRVSSTKGTNQTIGLVEPVQPISNQSIPNLLDLGLEPVTDPSSSTSSNTNSLNSSVNKTQNNAIPIQPLPNILDMPIKPLNVDSTEIPNGDISQKLTFDEEYNEEDEAEESNYFDELMKESPTFEADYNVASGDAVDCWKKCLVILSSVDMLVAEKPSGDGEMFLLEEVTYTDIEKVSAKKQNPEICTIEVNGKQIVLKVQNNIEFLKQLNDKMSD</sequence>
<dbReference type="VEuPathDB" id="AmoebaDB:EHI_126040"/>
<evidence type="ECO:0000256" key="4">
    <source>
        <dbReference type="ARBA" id="ARBA00023034"/>
    </source>
</evidence>
<feature type="compositionally biased region" description="Polar residues" evidence="5">
    <location>
        <begin position="523"/>
        <end position="534"/>
    </location>
</feature>
<dbReference type="VEuPathDB" id="AmoebaDB:EHI8A_020530"/>
<dbReference type="Pfam" id="PF00566">
    <property type="entry name" value="RabGAP-TBC"/>
    <property type="match status" value="1"/>
</dbReference>
<evidence type="ECO:0000256" key="5">
    <source>
        <dbReference type="SAM" id="MobiDB-lite"/>
    </source>
</evidence>
<feature type="domain" description="Rab-GAP TBC" evidence="6">
    <location>
        <begin position="31"/>
        <end position="211"/>
    </location>
</feature>
<name>A0A175JGN8_ENTHI</name>
<accession>A0A175JGN8</accession>
<dbReference type="PANTHER" id="PTHR13297:SF5">
    <property type="entry name" value="TBC1 DOMAIN FAMILY MEMBER 23"/>
    <property type="match status" value="1"/>
</dbReference>
<dbReference type="VEuPathDB" id="AmoebaDB:KM1_051870"/>
<dbReference type="InterPro" id="IPR039755">
    <property type="entry name" value="TBC1D23"/>
</dbReference>
<dbReference type="Pfam" id="PF00581">
    <property type="entry name" value="Rhodanese"/>
    <property type="match status" value="1"/>
</dbReference>
<dbReference type="InterPro" id="IPR000195">
    <property type="entry name" value="Rab-GAP-TBC_dom"/>
</dbReference>
<dbReference type="Gene3D" id="1.10.472.80">
    <property type="entry name" value="Ypt/Rab-GAP domain of gyp1p, domain 3"/>
    <property type="match status" value="1"/>
</dbReference>
<dbReference type="InterPro" id="IPR036873">
    <property type="entry name" value="Rhodanese-like_dom_sf"/>
</dbReference>
<comment type="subcellular location">
    <subcellularLocation>
        <location evidence="1">Golgi apparatus</location>
        <location evidence="1">trans-Golgi network</location>
    </subcellularLocation>
</comment>
<feature type="region of interest" description="Disordered" evidence="5">
    <location>
        <begin position="472"/>
        <end position="534"/>
    </location>
</feature>
<feature type="domain" description="Rhodanese" evidence="7">
    <location>
        <begin position="313"/>
        <end position="374"/>
    </location>
</feature>
<dbReference type="GO" id="GO:0042147">
    <property type="term" value="P:retrograde transport, endosome to Golgi"/>
    <property type="evidence" value="ECO:0007669"/>
    <property type="project" value="InterPro"/>
</dbReference>
<evidence type="ECO:0000313" key="9">
    <source>
        <dbReference type="Proteomes" id="UP000078387"/>
    </source>
</evidence>
<protein>
    <recommendedName>
        <fullName evidence="2">TBC1 domain family member 23</fullName>
    </recommendedName>
</protein>
<dbReference type="InterPro" id="IPR035969">
    <property type="entry name" value="Rab-GAP_TBC_sf"/>
</dbReference>
<gene>
    <name evidence="8" type="ORF">CL6EHI_126040</name>
</gene>
<keyword evidence="4" id="KW-0333">Golgi apparatus</keyword>
<dbReference type="eggNOG" id="KOG3636">
    <property type="taxonomic scope" value="Eukaryota"/>
</dbReference>
<dbReference type="SUPFAM" id="SSF52821">
    <property type="entry name" value="Rhodanese/Cell cycle control phosphatase"/>
    <property type="match status" value="1"/>
</dbReference>
<reference evidence="8 9" key="1">
    <citation type="submission" date="2016-05" db="EMBL/GenBank/DDBJ databases">
        <title>First whole genome sequencing of Entamoeba histolytica HM1:IMSS-clone-6.</title>
        <authorList>
            <person name="Mukherjee Avik.K."/>
            <person name="Izumyama S."/>
            <person name="Nakada-Tsukui K."/>
            <person name="Nozaki T."/>
        </authorList>
    </citation>
    <scope>NUCLEOTIDE SEQUENCE [LARGE SCALE GENOMIC DNA]</scope>
    <source>
        <strain evidence="8 9">HM1:IMSS clone 6</strain>
    </source>
</reference>
<dbReference type="GO" id="GO:0005802">
    <property type="term" value="C:trans-Golgi network"/>
    <property type="evidence" value="ECO:0007669"/>
    <property type="project" value="TreeGrafter"/>
</dbReference>
<evidence type="ECO:0000259" key="7">
    <source>
        <dbReference type="PROSITE" id="PS50206"/>
    </source>
</evidence>
<dbReference type="GO" id="GO:0099041">
    <property type="term" value="P:vesicle tethering to Golgi"/>
    <property type="evidence" value="ECO:0007669"/>
    <property type="project" value="TreeGrafter"/>
</dbReference>
<dbReference type="AlphaFoldDB" id="A0A175JGN8"/>
<feature type="compositionally biased region" description="Polar residues" evidence="5">
    <location>
        <begin position="501"/>
        <end position="514"/>
    </location>
</feature>
<evidence type="ECO:0000313" key="8">
    <source>
        <dbReference type="EMBL" id="GAT92850.1"/>
    </source>
</evidence>
<dbReference type="Gene3D" id="1.10.10.750">
    <property type="entry name" value="Ypt/Rab-GAP domain of gyp1p, domain 1"/>
    <property type="match status" value="1"/>
</dbReference>
<keyword evidence="3" id="KW-0217">Developmental protein</keyword>
<proteinExistence type="predicted"/>
<feature type="compositionally biased region" description="Low complexity" evidence="5">
    <location>
        <begin position="472"/>
        <end position="488"/>
    </location>
</feature>
<dbReference type="PROSITE" id="PS50206">
    <property type="entry name" value="RHODANESE_3"/>
    <property type="match status" value="1"/>
</dbReference>
<evidence type="ECO:0000256" key="3">
    <source>
        <dbReference type="ARBA" id="ARBA00022473"/>
    </source>
</evidence>
<dbReference type="InterPro" id="IPR001763">
    <property type="entry name" value="Rhodanese-like_dom"/>
</dbReference>
<dbReference type="PROSITE" id="PS50086">
    <property type="entry name" value="TBC_RABGAP"/>
    <property type="match status" value="1"/>
</dbReference>
<dbReference type="EMBL" id="BDEQ01000001">
    <property type="protein sequence ID" value="GAT92850.1"/>
    <property type="molecule type" value="Genomic_DNA"/>
</dbReference>
<dbReference type="SUPFAM" id="SSF47923">
    <property type="entry name" value="Ypt/Rab-GAP domain of gyp1p"/>
    <property type="match status" value="1"/>
</dbReference>
<comment type="caution">
    <text evidence="8">The sequence shown here is derived from an EMBL/GenBank/DDBJ whole genome shotgun (WGS) entry which is preliminary data.</text>
</comment>
<evidence type="ECO:0000259" key="6">
    <source>
        <dbReference type="PROSITE" id="PS50086"/>
    </source>
</evidence>
<dbReference type="PANTHER" id="PTHR13297">
    <property type="entry name" value="TBC1 DOMAIN FAMILY MEMBER 23-RELATED"/>
    <property type="match status" value="1"/>
</dbReference>
<evidence type="ECO:0000256" key="2">
    <source>
        <dbReference type="ARBA" id="ARBA00014207"/>
    </source>
</evidence>
<organism evidence="8 9">
    <name type="scientific">Entamoeba histolytica</name>
    <dbReference type="NCBI Taxonomy" id="5759"/>
    <lineage>
        <taxon>Eukaryota</taxon>
        <taxon>Amoebozoa</taxon>
        <taxon>Evosea</taxon>
        <taxon>Archamoebae</taxon>
        <taxon>Mastigamoebida</taxon>
        <taxon>Entamoebidae</taxon>
        <taxon>Entamoeba</taxon>
    </lineage>
</organism>
<feature type="region of interest" description="Disordered" evidence="5">
    <location>
        <begin position="556"/>
        <end position="578"/>
    </location>
</feature>
<feature type="compositionally biased region" description="Low complexity" evidence="5">
    <location>
        <begin position="564"/>
        <end position="577"/>
    </location>
</feature>
<dbReference type="VEuPathDB" id="AmoebaDB:EHI5A_043280"/>
<dbReference type="GO" id="GO:0005829">
    <property type="term" value="C:cytosol"/>
    <property type="evidence" value="ECO:0007669"/>
    <property type="project" value="GOC"/>
</dbReference>
<dbReference type="Proteomes" id="UP000078387">
    <property type="component" value="Unassembled WGS sequence"/>
</dbReference>